<comment type="caution">
    <text evidence="13">The sequence shown here is derived from an EMBL/GenBank/DDBJ whole genome shotgun (WGS) entry which is preliminary data.</text>
</comment>
<dbReference type="GO" id="GO:0071555">
    <property type="term" value="P:cell wall organization"/>
    <property type="evidence" value="ECO:0007669"/>
    <property type="project" value="UniProtKB-KW"/>
</dbReference>
<keyword evidence="1 10" id="KW-1003">Cell membrane</keyword>
<dbReference type="Gene3D" id="3.40.50.2000">
    <property type="entry name" value="Glycogen Phosphorylase B"/>
    <property type="match status" value="2"/>
</dbReference>
<dbReference type="Proteomes" id="UP000032675">
    <property type="component" value="Unassembled WGS sequence"/>
</dbReference>
<dbReference type="GO" id="GO:0008360">
    <property type="term" value="P:regulation of cell shape"/>
    <property type="evidence" value="ECO:0007669"/>
    <property type="project" value="UniProtKB-KW"/>
</dbReference>
<comment type="caution">
    <text evidence="10">Lacks conserved residue(s) required for the propagation of feature annotation.</text>
</comment>
<evidence type="ECO:0000259" key="12">
    <source>
        <dbReference type="Pfam" id="PF04101"/>
    </source>
</evidence>
<dbReference type="CDD" id="cd03785">
    <property type="entry name" value="GT28_MurG"/>
    <property type="match status" value="1"/>
</dbReference>
<protein>
    <recommendedName>
        <fullName evidence="10">UDP-N-acetylglucosamine--N-acetylmuramyl-(pentapeptide) pyrophosphoryl-undecaprenol N-acetylglucosamine transferase</fullName>
        <ecNumber evidence="10">2.4.1.227</ecNumber>
    </recommendedName>
    <alternativeName>
        <fullName evidence="10">Undecaprenyl-PP-MurNAc-pentapeptide-UDPGlcNAc GlcNAc transferase</fullName>
    </alternativeName>
</protein>
<dbReference type="EC" id="2.4.1.227" evidence="10"/>
<evidence type="ECO:0000256" key="7">
    <source>
        <dbReference type="ARBA" id="ARBA00023136"/>
    </source>
</evidence>
<dbReference type="InterPro" id="IPR006009">
    <property type="entry name" value="GlcNAc_MurG"/>
</dbReference>
<dbReference type="GO" id="GO:0051991">
    <property type="term" value="F:UDP-N-acetyl-D-glucosamine:N-acetylmuramoyl-L-alanyl-D-glutamyl-meso-2,6-diaminopimelyl-D-alanyl-D-alanine-diphosphoundecaprenol 4-beta-N-acetylglucosaminlytransferase activity"/>
    <property type="evidence" value="ECO:0007669"/>
    <property type="project" value="RHEA"/>
</dbReference>
<dbReference type="PANTHER" id="PTHR21015">
    <property type="entry name" value="UDP-N-ACETYLGLUCOSAMINE--N-ACETYLMURAMYL-(PENTAPEPTIDE) PYROPHOSPHORYL-UNDECAPRENOL N-ACETYLGLUCOSAMINE TRANSFERASE 1"/>
    <property type="match status" value="1"/>
</dbReference>
<keyword evidence="4 10" id="KW-0808">Transferase</keyword>
<keyword evidence="2 10" id="KW-0132">Cell division</keyword>
<dbReference type="GO" id="GO:0050511">
    <property type="term" value="F:undecaprenyldiphospho-muramoylpentapeptide beta-N-acetylglucosaminyltransferase activity"/>
    <property type="evidence" value="ECO:0007669"/>
    <property type="project" value="UniProtKB-UniRule"/>
</dbReference>
<feature type="binding site" evidence="10">
    <location>
        <position position="170"/>
    </location>
    <ligand>
        <name>UDP-N-acetyl-alpha-D-glucosamine</name>
        <dbReference type="ChEBI" id="CHEBI:57705"/>
    </ligand>
</feature>
<feature type="binding site" evidence="10">
    <location>
        <begin position="13"/>
        <end position="15"/>
    </location>
    <ligand>
        <name>UDP-N-acetyl-alpha-D-glucosamine</name>
        <dbReference type="ChEBI" id="CHEBI:57705"/>
    </ligand>
</feature>
<dbReference type="Pfam" id="PF04101">
    <property type="entry name" value="Glyco_tran_28_C"/>
    <property type="match status" value="1"/>
</dbReference>
<keyword evidence="6 10" id="KW-0573">Peptidoglycan synthesis</keyword>
<dbReference type="EMBL" id="BANI01000029">
    <property type="protein sequence ID" value="GAN95581.1"/>
    <property type="molecule type" value="Genomic_DNA"/>
</dbReference>
<feature type="domain" description="Glycosyltransferase family 28 N-terminal" evidence="11">
    <location>
        <begin position="6"/>
        <end position="147"/>
    </location>
</feature>
<keyword evidence="5 10" id="KW-0133">Cell shape</keyword>
<evidence type="ECO:0000313" key="13">
    <source>
        <dbReference type="EMBL" id="GAN95581.1"/>
    </source>
</evidence>
<comment type="function">
    <text evidence="10">Cell wall formation. Catalyzes the transfer of a GlcNAc subunit on undecaprenyl-pyrophosphoryl-MurNAc-pentapeptide (lipid intermediate I) to form undecaprenyl-pyrophosphoryl-MurNAc-(pentapeptide)GlcNAc (lipid intermediate II).</text>
</comment>
<dbReference type="UniPathway" id="UPA00219"/>
<feature type="binding site" evidence="10">
    <location>
        <position position="196"/>
    </location>
    <ligand>
        <name>UDP-N-acetyl-alpha-D-glucosamine</name>
        <dbReference type="ChEBI" id="CHEBI:57705"/>
    </ligand>
</feature>
<evidence type="ECO:0000313" key="14">
    <source>
        <dbReference type="Proteomes" id="UP000032675"/>
    </source>
</evidence>
<dbReference type="SUPFAM" id="SSF53756">
    <property type="entry name" value="UDP-Glycosyltransferase/glycogen phosphorylase"/>
    <property type="match status" value="1"/>
</dbReference>
<evidence type="ECO:0000259" key="11">
    <source>
        <dbReference type="Pfam" id="PF03033"/>
    </source>
</evidence>
<feature type="binding site" evidence="10">
    <location>
        <position position="297"/>
    </location>
    <ligand>
        <name>UDP-N-acetyl-alpha-D-glucosamine</name>
        <dbReference type="ChEBI" id="CHEBI:57705"/>
    </ligand>
</feature>
<keyword evidence="8 10" id="KW-0131">Cell cycle</keyword>
<evidence type="ECO:0000256" key="2">
    <source>
        <dbReference type="ARBA" id="ARBA00022618"/>
    </source>
</evidence>
<gene>
    <name evidence="10" type="primary">murG</name>
    <name evidence="13" type="ORF">Geu3261_0029_062</name>
</gene>
<dbReference type="Pfam" id="PF03033">
    <property type="entry name" value="Glyco_transf_28"/>
    <property type="match status" value="1"/>
</dbReference>
<evidence type="ECO:0000256" key="4">
    <source>
        <dbReference type="ARBA" id="ARBA00022679"/>
    </source>
</evidence>
<dbReference type="GO" id="GO:0051301">
    <property type="term" value="P:cell division"/>
    <property type="evidence" value="ECO:0007669"/>
    <property type="project" value="UniProtKB-KW"/>
</dbReference>
<dbReference type="RefSeq" id="WP_048850128.1">
    <property type="nucleotide sequence ID" value="NZ_BANI01000029.1"/>
</dbReference>
<dbReference type="GO" id="GO:0005886">
    <property type="term" value="C:plasma membrane"/>
    <property type="evidence" value="ECO:0007669"/>
    <property type="project" value="UniProtKB-SubCell"/>
</dbReference>
<sequence>MTRHCIAVAAGGTGGHFFPAEALACELVRRGHDIILMTDRRAGVRETGVFAGRQQFVLPGAGIAGRGIIRAARAAMALGRGTAQARAVLSRIRPSAIIGFGGYPSVPPLLGGSLLPKKQRPLLFIHEGNAVLGKANGFLAARMDAIATSFPVVAGVPDGVPTTLTGMPVRPDIAALAGEGYEPSNGVINLLVWGGSLGARVFSDVVPPALAALAPALRARVQVTQQARAEDVDRVADAYRAAGIPATIAPFLDNVPDRLRAAHLVIGRAGGSSVAELTVAGRPSLLVPLPIAARDEQGANAQALCDAQAAWMIRQPDFTAPALTGRLTELLGDRDLLARTAQAAAALGRPDAAARLADMIEARLPDLPRTA</sequence>
<keyword evidence="9 10" id="KW-0961">Cell wall biogenesis/degradation</keyword>
<comment type="similarity">
    <text evidence="10">Belongs to the glycosyltransferase 28 family. MurG subfamily.</text>
</comment>
<proteinExistence type="inferred from homology"/>
<evidence type="ECO:0000256" key="1">
    <source>
        <dbReference type="ARBA" id="ARBA00022475"/>
    </source>
</evidence>
<keyword evidence="3 10" id="KW-0328">Glycosyltransferase</keyword>
<organism evidence="13 14">
    <name type="scientific">Komagataeibacter europaeus NBRC 3261</name>
    <dbReference type="NCBI Taxonomy" id="1234669"/>
    <lineage>
        <taxon>Bacteria</taxon>
        <taxon>Pseudomonadati</taxon>
        <taxon>Pseudomonadota</taxon>
        <taxon>Alphaproteobacteria</taxon>
        <taxon>Acetobacterales</taxon>
        <taxon>Acetobacteraceae</taxon>
        <taxon>Komagataeibacter</taxon>
    </lineage>
</organism>
<comment type="subcellular location">
    <subcellularLocation>
        <location evidence="10">Cell membrane</location>
        <topology evidence="10">Peripheral membrane protein</topology>
        <orientation evidence="10">Cytoplasmic side</orientation>
    </subcellularLocation>
</comment>
<reference evidence="13 14" key="1">
    <citation type="submission" date="2012-11" db="EMBL/GenBank/DDBJ databases">
        <title>Whole genome sequence of Gluconacetobacter europaeus NBRC3261.</title>
        <authorList>
            <person name="Azuma Y."/>
            <person name="Higashiura N."/>
            <person name="Hirakawa H."/>
            <person name="Matsushita K."/>
        </authorList>
    </citation>
    <scope>NUCLEOTIDE SEQUENCE [LARGE SCALE GENOMIC DNA]</scope>
    <source>
        <strain evidence="13 14">NBRC 3261</strain>
    </source>
</reference>
<evidence type="ECO:0000256" key="3">
    <source>
        <dbReference type="ARBA" id="ARBA00022676"/>
    </source>
</evidence>
<comment type="catalytic activity">
    <reaction evidence="10">
        <text>di-trans,octa-cis-undecaprenyl diphospho-N-acetyl-alpha-D-muramoyl-L-alanyl-D-glutamyl-meso-2,6-diaminopimeloyl-D-alanyl-D-alanine + UDP-N-acetyl-alpha-D-glucosamine = di-trans,octa-cis-undecaprenyl diphospho-[N-acetyl-alpha-D-glucosaminyl-(1-&gt;4)]-N-acetyl-alpha-D-muramoyl-L-alanyl-D-glutamyl-meso-2,6-diaminopimeloyl-D-alanyl-D-alanine + UDP + H(+)</text>
        <dbReference type="Rhea" id="RHEA:31227"/>
        <dbReference type="ChEBI" id="CHEBI:15378"/>
        <dbReference type="ChEBI" id="CHEBI:57705"/>
        <dbReference type="ChEBI" id="CHEBI:58223"/>
        <dbReference type="ChEBI" id="CHEBI:61387"/>
        <dbReference type="ChEBI" id="CHEBI:61388"/>
        <dbReference type="EC" id="2.4.1.227"/>
    </reaction>
</comment>
<evidence type="ECO:0000256" key="9">
    <source>
        <dbReference type="ARBA" id="ARBA00023316"/>
    </source>
</evidence>
<dbReference type="GO" id="GO:0005975">
    <property type="term" value="P:carbohydrate metabolic process"/>
    <property type="evidence" value="ECO:0007669"/>
    <property type="project" value="InterPro"/>
</dbReference>
<feature type="domain" description="Glycosyl transferase family 28 C-terminal" evidence="12">
    <location>
        <begin position="190"/>
        <end position="355"/>
    </location>
</feature>
<dbReference type="PANTHER" id="PTHR21015:SF22">
    <property type="entry name" value="GLYCOSYLTRANSFERASE"/>
    <property type="match status" value="1"/>
</dbReference>
<dbReference type="InterPro" id="IPR007235">
    <property type="entry name" value="Glyco_trans_28_C"/>
</dbReference>
<dbReference type="AlphaFoldDB" id="A0A0D6PYI0"/>
<evidence type="ECO:0000256" key="6">
    <source>
        <dbReference type="ARBA" id="ARBA00022984"/>
    </source>
</evidence>
<dbReference type="InterPro" id="IPR004276">
    <property type="entry name" value="GlycoTrans_28_N"/>
</dbReference>
<dbReference type="GO" id="GO:0009252">
    <property type="term" value="P:peptidoglycan biosynthetic process"/>
    <property type="evidence" value="ECO:0007669"/>
    <property type="project" value="UniProtKB-UniRule"/>
</dbReference>
<comment type="pathway">
    <text evidence="10">Cell wall biogenesis; peptidoglycan biosynthesis.</text>
</comment>
<dbReference type="HAMAP" id="MF_00033">
    <property type="entry name" value="MurG"/>
    <property type="match status" value="1"/>
</dbReference>
<feature type="binding site" evidence="10">
    <location>
        <position position="129"/>
    </location>
    <ligand>
        <name>UDP-N-acetyl-alpha-D-glucosamine</name>
        <dbReference type="ChEBI" id="CHEBI:57705"/>
    </ligand>
</feature>
<evidence type="ECO:0000256" key="10">
    <source>
        <dbReference type="HAMAP-Rule" id="MF_00033"/>
    </source>
</evidence>
<accession>A0A0D6PYI0</accession>
<evidence type="ECO:0000256" key="8">
    <source>
        <dbReference type="ARBA" id="ARBA00023306"/>
    </source>
</evidence>
<name>A0A0D6PYI0_KOMEU</name>
<keyword evidence="7 10" id="KW-0472">Membrane</keyword>
<evidence type="ECO:0000256" key="5">
    <source>
        <dbReference type="ARBA" id="ARBA00022960"/>
    </source>
</evidence>